<reference evidence="1" key="1">
    <citation type="journal article" date="2012" name="Nature">
        <title>The oyster genome reveals stress adaptation and complexity of shell formation.</title>
        <authorList>
            <person name="Zhang G."/>
            <person name="Fang X."/>
            <person name="Guo X."/>
            <person name="Li L."/>
            <person name="Luo R."/>
            <person name="Xu F."/>
            <person name="Yang P."/>
            <person name="Zhang L."/>
            <person name="Wang X."/>
            <person name="Qi H."/>
            <person name="Xiong Z."/>
            <person name="Que H."/>
            <person name="Xie Y."/>
            <person name="Holland P.W."/>
            <person name="Paps J."/>
            <person name="Zhu Y."/>
            <person name="Wu F."/>
            <person name="Chen Y."/>
            <person name="Wang J."/>
            <person name="Peng C."/>
            <person name="Meng J."/>
            <person name="Yang L."/>
            <person name="Liu J."/>
            <person name="Wen B."/>
            <person name="Zhang N."/>
            <person name="Huang Z."/>
            <person name="Zhu Q."/>
            <person name="Feng Y."/>
            <person name="Mount A."/>
            <person name="Hedgecock D."/>
            <person name="Xu Z."/>
            <person name="Liu Y."/>
            <person name="Domazet-Loso T."/>
            <person name="Du Y."/>
            <person name="Sun X."/>
            <person name="Zhang S."/>
            <person name="Liu B."/>
            <person name="Cheng P."/>
            <person name="Jiang X."/>
            <person name="Li J."/>
            <person name="Fan D."/>
            <person name="Wang W."/>
            <person name="Fu W."/>
            <person name="Wang T."/>
            <person name="Wang B."/>
            <person name="Zhang J."/>
            <person name="Peng Z."/>
            <person name="Li Y."/>
            <person name="Li N."/>
            <person name="Wang J."/>
            <person name="Chen M."/>
            <person name="He Y."/>
            <person name="Tan F."/>
            <person name="Song X."/>
            <person name="Zheng Q."/>
            <person name="Huang R."/>
            <person name="Yang H."/>
            <person name="Du X."/>
            <person name="Chen L."/>
            <person name="Yang M."/>
            <person name="Gaffney P.M."/>
            <person name="Wang S."/>
            <person name="Luo L."/>
            <person name="She Z."/>
            <person name="Ming Y."/>
            <person name="Huang W."/>
            <person name="Zhang S."/>
            <person name="Huang B."/>
            <person name="Zhang Y."/>
            <person name="Qu T."/>
            <person name="Ni P."/>
            <person name="Miao G."/>
            <person name="Wang J."/>
            <person name="Wang Q."/>
            <person name="Steinberg C.E."/>
            <person name="Wang H."/>
            <person name="Li N."/>
            <person name="Qian L."/>
            <person name="Zhang G."/>
            <person name="Li Y."/>
            <person name="Yang H."/>
            <person name="Liu X."/>
            <person name="Wang J."/>
            <person name="Yin Y."/>
            <person name="Wang J."/>
        </authorList>
    </citation>
    <scope>NUCLEOTIDE SEQUENCE [LARGE SCALE GENOMIC DNA]</scope>
    <source>
        <strain evidence="1">05x7-T-G4-1.051#20</strain>
    </source>
</reference>
<dbReference type="HOGENOM" id="CLU_2135890_0_0_1"/>
<gene>
    <name evidence="1" type="ORF">CGI_10025305</name>
</gene>
<evidence type="ECO:0000313" key="1">
    <source>
        <dbReference type="EMBL" id="EKC41001.1"/>
    </source>
</evidence>
<dbReference type="EMBL" id="JH823218">
    <property type="protein sequence ID" value="EKC41001.1"/>
    <property type="molecule type" value="Genomic_DNA"/>
</dbReference>
<name>K1S175_MAGGI</name>
<organism evidence="1">
    <name type="scientific">Magallana gigas</name>
    <name type="common">Pacific oyster</name>
    <name type="synonym">Crassostrea gigas</name>
    <dbReference type="NCBI Taxonomy" id="29159"/>
    <lineage>
        <taxon>Eukaryota</taxon>
        <taxon>Metazoa</taxon>
        <taxon>Spiralia</taxon>
        <taxon>Lophotrochozoa</taxon>
        <taxon>Mollusca</taxon>
        <taxon>Bivalvia</taxon>
        <taxon>Autobranchia</taxon>
        <taxon>Pteriomorphia</taxon>
        <taxon>Ostreida</taxon>
        <taxon>Ostreoidea</taxon>
        <taxon>Ostreidae</taxon>
        <taxon>Magallana</taxon>
    </lineage>
</organism>
<dbReference type="AlphaFoldDB" id="K1S175"/>
<protein>
    <submittedName>
        <fullName evidence="1">Uncharacterized protein</fullName>
    </submittedName>
</protein>
<dbReference type="InParanoid" id="K1S175"/>
<proteinExistence type="predicted"/>
<accession>K1S175</accession>
<sequence length="113" mass="12488">MADPAMVANLQEDVDEILERVLVECGGLGKLQWILIFVVIGSKLAITWSMLMMTFAGATPDWWCAWQNQTSGFNDSYVESLKTCSPPANYSVGDTCMSIRFSDDKNTIVNEVG</sequence>